<dbReference type="EMBL" id="JBHSMM010000002">
    <property type="protein sequence ID" value="MFC5440539.1"/>
    <property type="molecule type" value="Genomic_DNA"/>
</dbReference>
<evidence type="ECO:0000259" key="1">
    <source>
        <dbReference type="Pfam" id="PF07045"/>
    </source>
</evidence>
<dbReference type="PANTHER" id="PTHR41521:SF4">
    <property type="entry name" value="BLR0684 PROTEIN"/>
    <property type="match status" value="1"/>
</dbReference>
<name>A0ABW0JWJ2_9GAMM</name>
<dbReference type="InterPro" id="IPR011008">
    <property type="entry name" value="Dimeric_a/b-barrel"/>
</dbReference>
<organism evidence="2 3">
    <name type="scientific">Rhodanobacter ginsenosidimutans</name>
    <dbReference type="NCBI Taxonomy" id="490571"/>
    <lineage>
        <taxon>Bacteria</taxon>
        <taxon>Pseudomonadati</taxon>
        <taxon>Pseudomonadota</taxon>
        <taxon>Gammaproteobacteria</taxon>
        <taxon>Lysobacterales</taxon>
        <taxon>Rhodanobacteraceae</taxon>
        <taxon>Rhodanobacter</taxon>
    </lineage>
</organism>
<proteinExistence type="predicted"/>
<protein>
    <submittedName>
        <fullName evidence="2">DUF1330 domain-containing protein</fullName>
    </submittedName>
</protein>
<dbReference type="RefSeq" id="WP_056077638.1">
    <property type="nucleotide sequence ID" value="NZ_JALBWS010000013.1"/>
</dbReference>
<dbReference type="InterPro" id="IPR010753">
    <property type="entry name" value="DUF1330"/>
</dbReference>
<keyword evidence="3" id="KW-1185">Reference proteome</keyword>
<evidence type="ECO:0000313" key="3">
    <source>
        <dbReference type="Proteomes" id="UP001596018"/>
    </source>
</evidence>
<reference evidence="3" key="1">
    <citation type="journal article" date="2019" name="Int. J. Syst. Evol. Microbiol.">
        <title>The Global Catalogue of Microorganisms (GCM) 10K type strain sequencing project: providing services to taxonomists for standard genome sequencing and annotation.</title>
        <authorList>
            <consortium name="The Broad Institute Genomics Platform"/>
            <consortium name="The Broad Institute Genome Sequencing Center for Infectious Disease"/>
            <person name="Wu L."/>
            <person name="Ma J."/>
        </authorList>
    </citation>
    <scope>NUCLEOTIDE SEQUENCE [LARGE SCALE GENOMIC DNA]</scope>
    <source>
        <strain evidence="3">KACC 12822</strain>
    </source>
</reference>
<dbReference type="Proteomes" id="UP001596018">
    <property type="component" value="Unassembled WGS sequence"/>
</dbReference>
<dbReference type="Gene3D" id="3.30.70.100">
    <property type="match status" value="1"/>
</dbReference>
<dbReference type="PANTHER" id="PTHR41521">
    <property type="match status" value="1"/>
</dbReference>
<feature type="domain" description="DUF1330" evidence="1">
    <location>
        <begin position="3"/>
        <end position="95"/>
    </location>
</feature>
<dbReference type="SUPFAM" id="SSF54909">
    <property type="entry name" value="Dimeric alpha+beta barrel"/>
    <property type="match status" value="1"/>
</dbReference>
<dbReference type="Pfam" id="PF07045">
    <property type="entry name" value="DUF1330"/>
    <property type="match status" value="1"/>
</dbReference>
<gene>
    <name evidence="2" type="ORF">ACFPK0_10990</name>
</gene>
<sequence length="97" mass="10751">MASAYIVFIRERSVDGDALARYSALVPPTFAGRNVNFHVAYGRQEVLEGPEADGVVVLEFESWDEARRWYDSPEYQAAIPVRQGGATFRAILVEGTA</sequence>
<accession>A0ABW0JWJ2</accession>
<comment type="caution">
    <text evidence="2">The sequence shown here is derived from an EMBL/GenBank/DDBJ whole genome shotgun (WGS) entry which is preliminary data.</text>
</comment>
<evidence type="ECO:0000313" key="2">
    <source>
        <dbReference type="EMBL" id="MFC5440539.1"/>
    </source>
</evidence>